<dbReference type="GO" id="GO:0140359">
    <property type="term" value="F:ABC-type transporter activity"/>
    <property type="evidence" value="ECO:0007669"/>
    <property type="project" value="InterPro"/>
</dbReference>
<organism evidence="7 8">
    <name type="scientific">Thermococcus chitonophagus</name>
    <dbReference type="NCBI Taxonomy" id="54262"/>
    <lineage>
        <taxon>Archaea</taxon>
        <taxon>Methanobacteriati</taxon>
        <taxon>Methanobacteriota</taxon>
        <taxon>Thermococci</taxon>
        <taxon>Thermococcales</taxon>
        <taxon>Thermococcaceae</taxon>
        <taxon>Thermococcus</taxon>
    </lineage>
</organism>
<dbReference type="PANTHER" id="PTHR43229">
    <property type="entry name" value="NODULATION PROTEIN J"/>
    <property type="match status" value="1"/>
</dbReference>
<dbReference type="InterPro" id="IPR000412">
    <property type="entry name" value="ABC_2_transport"/>
</dbReference>
<comment type="subcellular location">
    <subcellularLocation>
        <location evidence="1">Membrane</location>
        <topology evidence="1">Multi-pass membrane protein</topology>
    </subcellularLocation>
</comment>
<gene>
    <name evidence="7" type="ORF">A3L04_05685</name>
</gene>
<feature type="transmembrane region" description="Helical" evidence="5">
    <location>
        <begin position="65"/>
        <end position="87"/>
    </location>
</feature>
<evidence type="ECO:0000313" key="8">
    <source>
        <dbReference type="Proteomes" id="UP000250189"/>
    </source>
</evidence>
<feature type="transmembrane region" description="Helical" evidence="5">
    <location>
        <begin position="176"/>
        <end position="194"/>
    </location>
</feature>
<sequence length="267" mass="29700">MGGLVRFLALAKASLLTARRYRIDWYGNVLVPVLTVVPVIIALWYGKKIGLGDILGTENYFEYYILGIAYWNYVEVVWSSIFVLRYYMRTDQLEDMLLTPLTPLEYILGWSLLGIAVTTVTSLPLVALAVIMGLIGATVSEVAVSVVVFLLSITASFGLAYLIFGLTLVIREGDEVVSLIGNMAPLIGGLYFPITLLPGPLRHLSYAFPFTWGVDVLRALLTGSRPIFGVREELLILFALTLLYLTLGVLSYKFLERTMRRKGIQGF</sequence>
<dbReference type="PIRSF" id="PIRSF006648">
    <property type="entry name" value="DrrB"/>
    <property type="match status" value="1"/>
</dbReference>
<proteinExistence type="predicted"/>
<evidence type="ECO:0000256" key="3">
    <source>
        <dbReference type="ARBA" id="ARBA00022989"/>
    </source>
</evidence>
<dbReference type="OrthoDB" id="99540at2157"/>
<dbReference type="InterPro" id="IPR013525">
    <property type="entry name" value="ABC2_TM"/>
</dbReference>
<feature type="transmembrane region" description="Helical" evidence="5">
    <location>
        <begin position="234"/>
        <end position="255"/>
    </location>
</feature>
<feature type="transmembrane region" description="Helical" evidence="5">
    <location>
        <begin position="142"/>
        <end position="164"/>
    </location>
</feature>
<name>A0A2Z2N3B6_9EURY</name>
<keyword evidence="4 5" id="KW-0472">Membrane</keyword>
<feature type="domain" description="ABC transmembrane type-2" evidence="6">
    <location>
        <begin position="23"/>
        <end position="255"/>
    </location>
</feature>
<keyword evidence="2 5" id="KW-0812">Transmembrane</keyword>
<evidence type="ECO:0000256" key="5">
    <source>
        <dbReference type="SAM" id="Phobius"/>
    </source>
</evidence>
<evidence type="ECO:0000256" key="1">
    <source>
        <dbReference type="ARBA" id="ARBA00004141"/>
    </source>
</evidence>
<evidence type="ECO:0000256" key="2">
    <source>
        <dbReference type="ARBA" id="ARBA00022692"/>
    </source>
</evidence>
<evidence type="ECO:0000313" key="7">
    <source>
        <dbReference type="EMBL" id="ASJ16595.1"/>
    </source>
</evidence>
<keyword evidence="3 5" id="KW-1133">Transmembrane helix</keyword>
<dbReference type="PROSITE" id="PS51012">
    <property type="entry name" value="ABC_TM2"/>
    <property type="match status" value="1"/>
</dbReference>
<keyword evidence="8" id="KW-1185">Reference proteome</keyword>
<feature type="transmembrane region" description="Helical" evidence="5">
    <location>
        <begin position="25"/>
        <end position="45"/>
    </location>
</feature>
<dbReference type="PANTHER" id="PTHR43229:SF2">
    <property type="entry name" value="NODULATION PROTEIN J"/>
    <property type="match status" value="1"/>
</dbReference>
<protein>
    <submittedName>
        <fullName evidence="7">ABC transporter</fullName>
    </submittedName>
</protein>
<dbReference type="Proteomes" id="UP000250189">
    <property type="component" value="Chromosome"/>
</dbReference>
<dbReference type="GO" id="GO:0043190">
    <property type="term" value="C:ATP-binding cassette (ABC) transporter complex"/>
    <property type="evidence" value="ECO:0007669"/>
    <property type="project" value="InterPro"/>
</dbReference>
<dbReference type="AlphaFoldDB" id="A0A2Z2N3B6"/>
<dbReference type="EMBL" id="CP015193">
    <property type="protein sequence ID" value="ASJ16595.1"/>
    <property type="molecule type" value="Genomic_DNA"/>
</dbReference>
<dbReference type="Pfam" id="PF12698">
    <property type="entry name" value="ABC2_membrane_3"/>
    <property type="match status" value="1"/>
</dbReference>
<reference evidence="7 8" key="1">
    <citation type="submission" date="2016-04" db="EMBL/GenBank/DDBJ databases">
        <title>Complete genome sequence of Thermococcus chitonophagus type strain GC74.</title>
        <authorList>
            <person name="Oger P.M."/>
        </authorList>
    </citation>
    <scope>NUCLEOTIDE SEQUENCE [LARGE SCALE GENOMIC DNA]</scope>
    <source>
        <strain evidence="7 8">GC74</strain>
    </source>
</reference>
<accession>A0A2Z2N3B6</accession>
<dbReference type="InterPro" id="IPR047817">
    <property type="entry name" value="ABC2_TM_bact-type"/>
</dbReference>
<evidence type="ECO:0000256" key="4">
    <source>
        <dbReference type="ARBA" id="ARBA00023136"/>
    </source>
</evidence>
<dbReference type="InterPro" id="IPR051784">
    <property type="entry name" value="Nod_factor_ABC_transporter"/>
</dbReference>
<feature type="transmembrane region" description="Helical" evidence="5">
    <location>
        <begin position="107"/>
        <end position="136"/>
    </location>
</feature>
<evidence type="ECO:0000259" key="6">
    <source>
        <dbReference type="PROSITE" id="PS51012"/>
    </source>
</evidence>